<name>A0ABQ8FIT2_9FUNG</name>
<comment type="caution">
    <text evidence="3">The sequence shown here is derived from an EMBL/GenBank/DDBJ whole genome shotgun (WGS) entry which is preliminary data.</text>
</comment>
<feature type="compositionally biased region" description="Polar residues" evidence="1">
    <location>
        <begin position="303"/>
        <end position="328"/>
    </location>
</feature>
<feature type="chain" id="PRO_5047205912" evidence="2">
    <location>
        <begin position="19"/>
        <end position="338"/>
    </location>
</feature>
<dbReference type="EMBL" id="JAFCIX010000143">
    <property type="protein sequence ID" value="KAH6597502.1"/>
    <property type="molecule type" value="Genomic_DNA"/>
</dbReference>
<keyword evidence="2" id="KW-0732">Signal</keyword>
<gene>
    <name evidence="3" type="ORF">BASA50_004419</name>
</gene>
<feature type="region of interest" description="Disordered" evidence="1">
    <location>
        <begin position="49"/>
        <end position="79"/>
    </location>
</feature>
<evidence type="ECO:0000313" key="3">
    <source>
        <dbReference type="EMBL" id="KAH6597502.1"/>
    </source>
</evidence>
<protein>
    <submittedName>
        <fullName evidence="3">Uncharacterized protein</fullName>
    </submittedName>
</protein>
<sequence length="338" mass="37365">MRVGIGTILSVLSFSVLAAVIPNYDDHDLLLVRRTVNPDTMDLLWKRADEDQEGSEPSGSGADTNAGTSGNSQSSKKGGLFKSLMQSRNARKQKSAQKSDKRYVNAAIKKLTKVVEHSYKNAFILKTGSFLSYSLEEARRASNSYTNEATIPFFLLIPEGTSKKLVTNEMVKIQNTGKNAAKKNLMAVIRLIRSITKHPEGVEVALEKIATSVLHMYKAHKSLYEKEYDDLVSKVEPANNEEYTKRTEDFISSMKNYQEHSAASFYSAGREIGNDELAFKEKKLSRFGKFKSGVKSRLGLKSKSPTGVTSTQDESDQGQLKQDVTGQTIAPGGKKTFV</sequence>
<feature type="signal peptide" evidence="2">
    <location>
        <begin position="1"/>
        <end position="18"/>
    </location>
</feature>
<keyword evidence="4" id="KW-1185">Reference proteome</keyword>
<reference evidence="3 4" key="1">
    <citation type="submission" date="2021-02" db="EMBL/GenBank/DDBJ databases">
        <title>Variation within the Batrachochytrium salamandrivorans European outbreak.</title>
        <authorList>
            <person name="Kelly M."/>
            <person name="Pasmans F."/>
            <person name="Shea T.P."/>
            <person name="Munoz J.F."/>
            <person name="Carranza S."/>
            <person name="Cuomo C.A."/>
            <person name="Martel A."/>
        </authorList>
    </citation>
    <scope>NUCLEOTIDE SEQUENCE [LARGE SCALE GENOMIC DNA]</scope>
    <source>
        <strain evidence="3 4">AMFP18/2</strain>
    </source>
</reference>
<evidence type="ECO:0000256" key="1">
    <source>
        <dbReference type="SAM" id="MobiDB-lite"/>
    </source>
</evidence>
<evidence type="ECO:0000256" key="2">
    <source>
        <dbReference type="SAM" id="SignalP"/>
    </source>
</evidence>
<organism evidence="3 4">
    <name type="scientific">Batrachochytrium salamandrivorans</name>
    <dbReference type="NCBI Taxonomy" id="1357716"/>
    <lineage>
        <taxon>Eukaryota</taxon>
        <taxon>Fungi</taxon>
        <taxon>Fungi incertae sedis</taxon>
        <taxon>Chytridiomycota</taxon>
        <taxon>Chytridiomycota incertae sedis</taxon>
        <taxon>Chytridiomycetes</taxon>
        <taxon>Rhizophydiales</taxon>
        <taxon>Rhizophydiales incertae sedis</taxon>
        <taxon>Batrachochytrium</taxon>
    </lineage>
</organism>
<feature type="region of interest" description="Disordered" evidence="1">
    <location>
        <begin position="298"/>
        <end position="338"/>
    </location>
</feature>
<dbReference type="Proteomes" id="UP001648503">
    <property type="component" value="Unassembled WGS sequence"/>
</dbReference>
<evidence type="ECO:0000313" key="4">
    <source>
        <dbReference type="Proteomes" id="UP001648503"/>
    </source>
</evidence>
<feature type="compositionally biased region" description="Polar residues" evidence="1">
    <location>
        <begin position="55"/>
        <end position="76"/>
    </location>
</feature>
<proteinExistence type="predicted"/>
<accession>A0ABQ8FIT2</accession>